<comment type="caution">
    <text evidence="9">The sequence shown here is derived from an EMBL/GenBank/DDBJ whole genome shotgun (WGS) entry which is preliminary data.</text>
</comment>
<dbReference type="Gene3D" id="1.20.1250.20">
    <property type="entry name" value="MFS general substrate transporter like domains"/>
    <property type="match status" value="2"/>
</dbReference>
<feature type="transmembrane region" description="Helical" evidence="7">
    <location>
        <begin position="205"/>
        <end position="226"/>
    </location>
</feature>
<evidence type="ECO:0000313" key="10">
    <source>
        <dbReference type="Proteomes" id="UP001501444"/>
    </source>
</evidence>
<dbReference type="CDD" id="cd17324">
    <property type="entry name" value="MFS_NepI_like"/>
    <property type="match status" value="1"/>
</dbReference>
<feature type="domain" description="Major facilitator superfamily (MFS) profile" evidence="8">
    <location>
        <begin position="8"/>
        <end position="380"/>
    </location>
</feature>
<dbReference type="PROSITE" id="PS50850">
    <property type="entry name" value="MFS"/>
    <property type="match status" value="1"/>
</dbReference>
<keyword evidence="10" id="KW-1185">Reference proteome</keyword>
<feature type="transmembrane region" description="Helical" evidence="7">
    <location>
        <begin position="238"/>
        <end position="258"/>
    </location>
</feature>
<sequence length="439" mass="44037">MTGHRRATLALAALSVSTFTFVATEILPVGLLTLIADDLHRSPSRIGLLMTGYAAVVVLASLPLARLTQRVPRRPLLGVTLAVFSAGTLVSALAPGYAVLLGARLVVGLSQALFWSVVGSTAVGLFPPERRGRTVARLSLGAALAPVLGVPAGTWLGQQAGWRVAFLVMAGIGVATGAAIVALLPSAPPGSSPSSRGQAPDARRFAVLALSVTLGVTGAMTAQTYVTPFLLDVAGFAPATLGPILAVAGSAGFAGTLVTGRFLDRHPWGALLVPMALLCATLLVLFALGPVRPVTVAALALNGAAYSAMAVAVQNRTLLIAPGSTDIGAAAIGSAFNVGIAAGSFLGGEIIDGPGVRAVALAGAGLTAAAAALLLAEPWLARRGPSTVEHSAGVAKPTPADVFPRPDTPRAASPSGAIQIRDAEEAVGSSTLHVRQPPP</sequence>
<dbReference type="InterPro" id="IPR050189">
    <property type="entry name" value="MFS_Efflux_Transporters"/>
</dbReference>
<feature type="transmembrane region" description="Helical" evidence="7">
    <location>
        <begin position="294"/>
        <end position="313"/>
    </location>
</feature>
<evidence type="ECO:0000256" key="7">
    <source>
        <dbReference type="SAM" id="Phobius"/>
    </source>
</evidence>
<feature type="transmembrane region" description="Helical" evidence="7">
    <location>
        <begin position="162"/>
        <end position="184"/>
    </location>
</feature>
<feature type="transmembrane region" description="Helical" evidence="7">
    <location>
        <begin position="270"/>
        <end position="288"/>
    </location>
</feature>
<gene>
    <name evidence="9" type="ORF">GCM10010170_063880</name>
</gene>
<dbReference type="RefSeq" id="WP_344616275.1">
    <property type="nucleotide sequence ID" value="NZ_BAAARV010000062.1"/>
</dbReference>
<evidence type="ECO:0000256" key="2">
    <source>
        <dbReference type="ARBA" id="ARBA00022475"/>
    </source>
</evidence>
<dbReference type="EMBL" id="BAAARV010000062">
    <property type="protein sequence ID" value="GAA2365426.1"/>
    <property type="molecule type" value="Genomic_DNA"/>
</dbReference>
<feature type="transmembrane region" description="Helical" evidence="7">
    <location>
        <begin position="105"/>
        <end position="126"/>
    </location>
</feature>
<dbReference type="Proteomes" id="UP001501444">
    <property type="component" value="Unassembled WGS sequence"/>
</dbReference>
<feature type="transmembrane region" description="Helical" evidence="7">
    <location>
        <begin position="46"/>
        <end position="64"/>
    </location>
</feature>
<dbReference type="InterPro" id="IPR036259">
    <property type="entry name" value="MFS_trans_sf"/>
</dbReference>
<feature type="region of interest" description="Disordered" evidence="6">
    <location>
        <begin position="388"/>
        <end position="439"/>
    </location>
</feature>
<organism evidence="9 10">
    <name type="scientific">Dactylosporangium salmoneum</name>
    <dbReference type="NCBI Taxonomy" id="53361"/>
    <lineage>
        <taxon>Bacteria</taxon>
        <taxon>Bacillati</taxon>
        <taxon>Actinomycetota</taxon>
        <taxon>Actinomycetes</taxon>
        <taxon>Micromonosporales</taxon>
        <taxon>Micromonosporaceae</taxon>
        <taxon>Dactylosporangium</taxon>
    </lineage>
</organism>
<feature type="transmembrane region" description="Helical" evidence="7">
    <location>
        <begin position="358"/>
        <end position="376"/>
    </location>
</feature>
<dbReference type="InterPro" id="IPR020846">
    <property type="entry name" value="MFS_dom"/>
</dbReference>
<evidence type="ECO:0000256" key="5">
    <source>
        <dbReference type="ARBA" id="ARBA00023136"/>
    </source>
</evidence>
<evidence type="ECO:0000256" key="4">
    <source>
        <dbReference type="ARBA" id="ARBA00022989"/>
    </source>
</evidence>
<feature type="transmembrane region" description="Helical" evidence="7">
    <location>
        <begin position="325"/>
        <end position="346"/>
    </location>
</feature>
<comment type="subcellular location">
    <subcellularLocation>
        <location evidence="1">Cell membrane</location>
        <topology evidence="1">Multi-pass membrane protein</topology>
    </subcellularLocation>
</comment>
<evidence type="ECO:0000256" key="1">
    <source>
        <dbReference type="ARBA" id="ARBA00004651"/>
    </source>
</evidence>
<name>A0ABN3H0W4_9ACTN</name>
<evidence type="ECO:0000256" key="6">
    <source>
        <dbReference type="SAM" id="MobiDB-lite"/>
    </source>
</evidence>
<dbReference type="PANTHER" id="PTHR43124:SF4">
    <property type="entry name" value="SUGAR EFFLUX TRANSPORTER"/>
    <property type="match status" value="1"/>
</dbReference>
<reference evidence="9 10" key="1">
    <citation type="journal article" date="2019" name="Int. J. Syst. Evol. Microbiol.">
        <title>The Global Catalogue of Microorganisms (GCM) 10K type strain sequencing project: providing services to taxonomists for standard genome sequencing and annotation.</title>
        <authorList>
            <consortium name="The Broad Institute Genomics Platform"/>
            <consortium name="The Broad Institute Genome Sequencing Center for Infectious Disease"/>
            <person name="Wu L."/>
            <person name="Ma J."/>
        </authorList>
    </citation>
    <scope>NUCLEOTIDE SEQUENCE [LARGE SCALE GENOMIC DNA]</scope>
    <source>
        <strain evidence="9 10">JCM 3272</strain>
    </source>
</reference>
<evidence type="ECO:0000313" key="9">
    <source>
        <dbReference type="EMBL" id="GAA2365426.1"/>
    </source>
</evidence>
<evidence type="ECO:0000259" key="8">
    <source>
        <dbReference type="PROSITE" id="PS50850"/>
    </source>
</evidence>
<keyword evidence="4 7" id="KW-1133">Transmembrane helix</keyword>
<feature type="transmembrane region" description="Helical" evidence="7">
    <location>
        <begin position="138"/>
        <end position="156"/>
    </location>
</feature>
<accession>A0ABN3H0W4</accession>
<protein>
    <submittedName>
        <fullName evidence="9">MFS transporter</fullName>
    </submittedName>
</protein>
<keyword evidence="5 7" id="KW-0472">Membrane</keyword>
<evidence type="ECO:0000256" key="3">
    <source>
        <dbReference type="ARBA" id="ARBA00022692"/>
    </source>
</evidence>
<dbReference type="SUPFAM" id="SSF103473">
    <property type="entry name" value="MFS general substrate transporter"/>
    <property type="match status" value="1"/>
</dbReference>
<dbReference type="Pfam" id="PF07690">
    <property type="entry name" value="MFS_1"/>
    <property type="match status" value="1"/>
</dbReference>
<feature type="transmembrane region" description="Helical" evidence="7">
    <location>
        <begin position="76"/>
        <end position="99"/>
    </location>
</feature>
<dbReference type="InterPro" id="IPR011701">
    <property type="entry name" value="MFS"/>
</dbReference>
<keyword evidence="2" id="KW-1003">Cell membrane</keyword>
<keyword evidence="3 7" id="KW-0812">Transmembrane</keyword>
<proteinExistence type="predicted"/>
<dbReference type="PANTHER" id="PTHR43124">
    <property type="entry name" value="PURINE EFFLUX PUMP PBUE"/>
    <property type="match status" value="1"/>
</dbReference>